<dbReference type="GeneID" id="78082196"/>
<dbReference type="RefSeq" id="WP_006842915.1">
    <property type="nucleotide sequence ID" value="NZ_AQWJ01000003.1"/>
</dbReference>
<comment type="caution">
    <text evidence="2">The sequence shown here is derived from an EMBL/GenBank/DDBJ whole genome shotgun (WGS) entry which is preliminary data.</text>
</comment>
<dbReference type="EMBL" id="ADLW01000006">
    <property type="protein sequence ID" value="EGK03477.1"/>
    <property type="molecule type" value="Genomic_DNA"/>
</dbReference>
<evidence type="ECO:0000313" key="3">
    <source>
        <dbReference type="Proteomes" id="UP000006420"/>
    </source>
</evidence>
<keyword evidence="3" id="KW-1185">Reference proteome</keyword>
<sequence length="185" mass="20779">MSNLNFSPENGIVKTGAKASNQKPRTLKSPFYKVNEKFESKLDNQGVIEGVSEETVRKSVIKLCVKQTKDIAETQYQKEMRSAIFNLLSRFSFLRECRNLGFKDDQVFGVAQNVILYNKLGGVLKKGVEITFKDRLDVLKKEPVYSEADLAEAEFGSIDSITEEQKTELSRFVKGAMALIPAINS</sequence>
<accession>F8X0Z9</accession>
<protein>
    <submittedName>
        <fullName evidence="2">Uncharacterized protein</fullName>
    </submittedName>
</protein>
<reference evidence="2 3" key="1">
    <citation type="submission" date="2011-04" db="EMBL/GenBank/DDBJ databases">
        <title>The Genome Sequence of Dysgonomonas mossii DSM 22836.</title>
        <authorList>
            <consortium name="The Broad Institute Genome Sequencing Platform"/>
            <person name="Earl A."/>
            <person name="Ward D."/>
            <person name="Feldgarden M."/>
            <person name="Gevers D."/>
            <person name="Pudlo N."/>
            <person name="Martens E."/>
            <person name="Allen-Vercoe E."/>
            <person name="Young S.K."/>
            <person name="Zeng Q."/>
            <person name="Gargeya S."/>
            <person name="Fitzgerald M."/>
            <person name="Haas B."/>
            <person name="Abouelleil A."/>
            <person name="Alvarado L."/>
            <person name="Arachchi H.M."/>
            <person name="Berlin A."/>
            <person name="Brown A."/>
            <person name="Chapman S.B."/>
            <person name="Chen Z."/>
            <person name="Dunbar C."/>
            <person name="Freedman E."/>
            <person name="Gearin G."/>
            <person name="Gellesch M."/>
            <person name="Goldberg J."/>
            <person name="Griggs A."/>
            <person name="Gujja S."/>
            <person name="Heiman D."/>
            <person name="Howarth C."/>
            <person name="Larson L."/>
            <person name="Lui A."/>
            <person name="MacDonald P.J.P."/>
            <person name="Mehta T."/>
            <person name="Montmayeur A."/>
            <person name="Murphy C."/>
            <person name="Neiman D."/>
            <person name="Pearson M."/>
            <person name="Priest M."/>
            <person name="Roberts A."/>
            <person name="Saif S."/>
            <person name="Shea T."/>
            <person name="Shenoy N."/>
            <person name="Sisk P."/>
            <person name="Stolte C."/>
            <person name="Sykes S."/>
            <person name="Yandava C."/>
            <person name="Wortman J."/>
            <person name="Nusbaum C."/>
            <person name="Birren B."/>
        </authorList>
    </citation>
    <scope>NUCLEOTIDE SEQUENCE [LARGE SCALE GENOMIC DNA]</scope>
    <source>
        <strain evidence="2 3">DSM 22836</strain>
    </source>
</reference>
<evidence type="ECO:0000313" key="2">
    <source>
        <dbReference type="EMBL" id="EGK03477.1"/>
    </source>
</evidence>
<dbReference type="STRING" id="742767.HMPREF9456_01544"/>
<evidence type="ECO:0000256" key="1">
    <source>
        <dbReference type="SAM" id="MobiDB-lite"/>
    </source>
</evidence>
<dbReference type="HOGENOM" id="CLU_1459146_0_0_10"/>
<organism evidence="2 3">
    <name type="scientific">Dysgonomonas mossii DSM 22836</name>
    <dbReference type="NCBI Taxonomy" id="742767"/>
    <lineage>
        <taxon>Bacteria</taxon>
        <taxon>Pseudomonadati</taxon>
        <taxon>Bacteroidota</taxon>
        <taxon>Bacteroidia</taxon>
        <taxon>Bacteroidales</taxon>
        <taxon>Dysgonomonadaceae</taxon>
        <taxon>Dysgonomonas</taxon>
    </lineage>
</organism>
<name>F8X0Z9_9BACT</name>
<dbReference type="eggNOG" id="ENOG502ZVJE">
    <property type="taxonomic scope" value="Bacteria"/>
</dbReference>
<gene>
    <name evidence="2" type="ORF">HMPREF9456_01544</name>
</gene>
<dbReference type="AlphaFoldDB" id="F8X0Z9"/>
<feature type="region of interest" description="Disordered" evidence="1">
    <location>
        <begin position="1"/>
        <end position="23"/>
    </location>
</feature>
<dbReference type="Proteomes" id="UP000006420">
    <property type="component" value="Unassembled WGS sequence"/>
</dbReference>
<proteinExistence type="predicted"/>